<name>A0A1M5A4E3_9FIRM</name>
<keyword evidence="4" id="KW-1185">Reference proteome</keyword>
<reference evidence="3 4" key="1">
    <citation type="submission" date="2016-11" db="EMBL/GenBank/DDBJ databases">
        <authorList>
            <person name="Jaros S."/>
            <person name="Januszkiewicz K."/>
            <person name="Wedrychowicz H."/>
        </authorList>
    </citation>
    <scope>NUCLEOTIDE SEQUENCE [LARGE SCALE GENOMIC DNA]</scope>
    <source>
        <strain evidence="3 4">DSM 14828</strain>
    </source>
</reference>
<dbReference type="InterPro" id="IPR013767">
    <property type="entry name" value="PAS_fold"/>
</dbReference>
<dbReference type="NCBIfam" id="TIGR00254">
    <property type="entry name" value="GGDEF"/>
    <property type="match status" value="1"/>
</dbReference>
<dbReference type="InterPro" id="IPR035965">
    <property type="entry name" value="PAS-like_dom_sf"/>
</dbReference>
<dbReference type="PANTHER" id="PTHR45228">
    <property type="entry name" value="CYCLIC DI-GMP PHOSPHODIESTERASE TM_0186-RELATED"/>
    <property type="match status" value="1"/>
</dbReference>
<dbReference type="SMART" id="SM00091">
    <property type="entry name" value="PAS"/>
    <property type="match status" value="1"/>
</dbReference>
<dbReference type="SUPFAM" id="SSF55073">
    <property type="entry name" value="Nucleotide cyclase"/>
    <property type="match status" value="1"/>
</dbReference>
<feature type="domain" description="GGDEF" evidence="1">
    <location>
        <begin position="273"/>
        <end position="402"/>
    </location>
</feature>
<dbReference type="InterPro" id="IPR000014">
    <property type="entry name" value="PAS"/>
</dbReference>
<evidence type="ECO:0000313" key="4">
    <source>
        <dbReference type="Proteomes" id="UP000184251"/>
    </source>
</evidence>
<dbReference type="STRING" id="1120975.SAMN02746064_02215"/>
<evidence type="ECO:0000259" key="2">
    <source>
        <dbReference type="PROSITE" id="PS51832"/>
    </source>
</evidence>
<dbReference type="InterPro" id="IPR043128">
    <property type="entry name" value="Rev_trsase/Diguanyl_cyclase"/>
</dbReference>
<dbReference type="Pfam" id="PF00989">
    <property type="entry name" value="PAS"/>
    <property type="match status" value="1"/>
</dbReference>
<accession>A0A1M5A4E3</accession>
<dbReference type="CDD" id="cd00130">
    <property type="entry name" value="PAS"/>
    <property type="match status" value="1"/>
</dbReference>
<dbReference type="InterPro" id="IPR052020">
    <property type="entry name" value="Cyclic_di-GMP/3'3'-cGAMP_PDE"/>
</dbReference>
<dbReference type="Gene3D" id="3.30.70.270">
    <property type="match status" value="1"/>
</dbReference>
<gene>
    <name evidence="3" type="ORF">SAMN02746064_02215</name>
</gene>
<dbReference type="PROSITE" id="PS50887">
    <property type="entry name" value="GGDEF"/>
    <property type="match status" value="1"/>
</dbReference>
<organism evidence="3 4">
    <name type="scientific">Alkalibacter saccharofermentans DSM 14828</name>
    <dbReference type="NCBI Taxonomy" id="1120975"/>
    <lineage>
        <taxon>Bacteria</taxon>
        <taxon>Bacillati</taxon>
        <taxon>Bacillota</taxon>
        <taxon>Clostridia</taxon>
        <taxon>Eubacteriales</taxon>
        <taxon>Eubacteriaceae</taxon>
        <taxon>Alkalibacter</taxon>
    </lineage>
</organism>
<feature type="domain" description="HD-GYP" evidence="2">
    <location>
        <begin position="394"/>
        <end position="585"/>
    </location>
</feature>
<dbReference type="SUPFAM" id="SSF52172">
    <property type="entry name" value="CheY-like"/>
    <property type="match status" value="1"/>
</dbReference>
<sequence>MERVLLLIGQQADQKILKEFLSKSYEVVLPDEKMQNNFDLLIADYQTFNNYRKDALKLKKEANPVFLPILLLVSSHDKNRLHQDILNEVDEFISMPVNSYELKLRITNLLRNRALSLESETQYYTLAESIPAGICVLQNERIAYCNPALSKILSKSSSDLMGASFLDDISPEYSFQIESLLIEKKSRENIQTQLNNMELKINTLDGEKWVELSISNILYRGSSSVLIVMTDVTERKLRDEEIRCLSLYDKLTGIFNRAYMEDELKRLNTKRQLPLSIIMADINGLKLANDAYGHEVGDQLLIRTAKILKESCRQEDVIARWGGDEFIILLPQTSKYIAGKIASRIIDECSNYYIKAVPVKMAIGVATKINIQKSIKQLLIDAEDRMYKNKLMNSNSVREDLISTLLEALKEKSEETEEHAKRISELCFRFQEPLDLTNEDMDKLSLIAIMHDIGKISVSEDILKKPDKLTFDEWEEIRKHPETGYRIACASVSLAHIAQEILSHHERWDGKGYPFGIKGGDIPILARIIAIVDAFDVMTNGRVYKPSITKQKALKEIKNNAGTQFDPDLVQIFLEIMEYDKKIGY</sequence>
<dbReference type="CDD" id="cd01949">
    <property type="entry name" value="GGDEF"/>
    <property type="match status" value="1"/>
</dbReference>
<protein>
    <submittedName>
        <fullName evidence="3">PAS domain S-box-containing protein/diguanylate cyclase (GGDEF) domain-containing protein</fullName>
    </submittedName>
</protein>
<dbReference type="Proteomes" id="UP000184251">
    <property type="component" value="Unassembled WGS sequence"/>
</dbReference>
<dbReference type="Gene3D" id="1.10.3210.10">
    <property type="entry name" value="Hypothetical protein af1432"/>
    <property type="match status" value="1"/>
</dbReference>
<dbReference type="InterPro" id="IPR000160">
    <property type="entry name" value="GGDEF_dom"/>
</dbReference>
<evidence type="ECO:0000313" key="3">
    <source>
        <dbReference type="EMBL" id="SHF24816.1"/>
    </source>
</evidence>
<dbReference type="EMBL" id="FQTU01000024">
    <property type="protein sequence ID" value="SHF24816.1"/>
    <property type="molecule type" value="Genomic_DNA"/>
</dbReference>
<dbReference type="CDD" id="cd00077">
    <property type="entry name" value="HDc"/>
    <property type="match status" value="1"/>
</dbReference>
<dbReference type="PANTHER" id="PTHR45228:SF1">
    <property type="entry name" value="CYCLIC DI-GMP PHOSPHODIESTERASE TM_0186"/>
    <property type="match status" value="1"/>
</dbReference>
<dbReference type="OrthoDB" id="9798833at2"/>
<dbReference type="Pfam" id="PF13487">
    <property type="entry name" value="HD_5"/>
    <property type="match status" value="1"/>
</dbReference>
<dbReference type="InterPro" id="IPR029787">
    <property type="entry name" value="Nucleotide_cyclase"/>
</dbReference>
<dbReference type="PROSITE" id="PS51832">
    <property type="entry name" value="HD_GYP"/>
    <property type="match status" value="1"/>
</dbReference>
<dbReference type="SMART" id="SM00267">
    <property type="entry name" value="GGDEF"/>
    <property type="match status" value="1"/>
</dbReference>
<dbReference type="SMART" id="SM00471">
    <property type="entry name" value="HDc"/>
    <property type="match status" value="1"/>
</dbReference>
<proteinExistence type="predicted"/>
<dbReference type="AlphaFoldDB" id="A0A1M5A4E3"/>
<dbReference type="Gene3D" id="3.30.450.20">
    <property type="entry name" value="PAS domain"/>
    <property type="match status" value="1"/>
</dbReference>
<evidence type="ECO:0000259" key="1">
    <source>
        <dbReference type="PROSITE" id="PS50887"/>
    </source>
</evidence>
<dbReference type="GO" id="GO:0006355">
    <property type="term" value="P:regulation of DNA-templated transcription"/>
    <property type="evidence" value="ECO:0007669"/>
    <property type="project" value="InterPro"/>
</dbReference>
<dbReference type="NCBIfam" id="TIGR00229">
    <property type="entry name" value="sensory_box"/>
    <property type="match status" value="1"/>
</dbReference>
<dbReference type="InterPro" id="IPR003607">
    <property type="entry name" value="HD/PDEase_dom"/>
</dbReference>
<dbReference type="InterPro" id="IPR037522">
    <property type="entry name" value="HD_GYP_dom"/>
</dbReference>
<dbReference type="Pfam" id="PF00990">
    <property type="entry name" value="GGDEF"/>
    <property type="match status" value="1"/>
</dbReference>
<dbReference type="SUPFAM" id="SSF109604">
    <property type="entry name" value="HD-domain/PDEase-like"/>
    <property type="match status" value="1"/>
</dbReference>
<dbReference type="SUPFAM" id="SSF55785">
    <property type="entry name" value="PYP-like sensor domain (PAS domain)"/>
    <property type="match status" value="1"/>
</dbReference>
<dbReference type="RefSeq" id="WP_084117282.1">
    <property type="nucleotide sequence ID" value="NZ_FQTU01000024.1"/>
</dbReference>
<dbReference type="InterPro" id="IPR011006">
    <property type="entry name" value="CheY-like_superfamily"/>
</dbReference>